<dbReference type="InterPro" id="IPR053220">
    <property type="entry name" value="Nematode_rcpt-like_serp_H"/>
</dbReference>
<keyword evidence="1" id="KW-0472">Membrane</keyword>
<evidence type="ECO:0008006" key="4">
    <source>
        <dbReference type="Google" id="ProtNLM"/>
    </source>
</evidence>
<proteinExistence type="predicted"/>
<dbReference type="AlphaFoldDB" id="A0AAN5IF94"/>
<reference evidence="3" key="1">
    <citation type="submission" date="2022-10" db="EMBL/GenBank/DDBJ databases">
        <title>Genome assembly of Pristionchus species.</title>
        <authorList>
            <person name="Yoshida K."/>
            <person name="Sommer R.J."/>
        </authorList>
    </citation>
    <scope>NUCLEOTIDE SEQUENCE [LARGE SCALE GENOMIC DNA]</scope>
    <source>
        <strain evidence="3">RS5460</strain>
    </source>
</reference>
<protein>
    <recommendedName>
        <fullName evidence="4">G protein-coupled receptor</fullName>
    </recommendedName>
</protein>
<evidence type="ECO:0000256" key="1">
    <source>
        <dbReference type="SAM" id="Phobius"/>
    </source>
</evidence>
<dbReference type="InterPro" id="IPR019429">
    <property type="entry name" value="7TM_GPCR_serpentine_rcpt_Sri"/>
</dbReference>
<accession>A0AAN5IF94</accession>
<dbReference type="Proteomes" id="UP001328107">
    <property type="component" value="Unassembled WGS sequence"/>
</dbReference>
<keyword evidence="1" id="KW-1133">Transmembrane helix</keyword>
<dbReference type="PANTHER" id="PTHR22941:SF26">
    <property type="entry name" value="SERPENTINE RECEPTOR, CLASS H"/>
    <property type="match status" value="1"/>
</dbReference>
<keyword evidence="1" id="KW-0812">Transmembrane</keyword>
<keyword evidence="3" id="KW-1185">Reference proteome</keyword>
<dbReference type="EMBL" id="BTRK01000006">
    <property type="protein sequence ID" value="GMR62579.1"/>
    <property type="molecule type" value="Genomic_DNA"/>
</dbReference>
<feature type="transmembrane region" description="Helical" evidence="1">
    <location>
        <begin position="28"/>
        <end position="50"/>
    </location>
</feature>
<evidence type="ECO:0000313" key="3">
    <source>
        <dbReference type="Proteomes" id="UP001328107"/>
    </source>
</evidence>
<gene>
    <name evidence="2" type="ORF">PMAYCL1PPCAC_32774</name>
</gene>
<organism evidence="2 3">
    <name type="scientific">Pristionchus mayeri</name>
    <dbReference type="NCBI Taxonomy" id="1317129"/>
    <lineage>
        <taxon>Eukaryota</taxon>
        <taxon>Metazoa</taxon>
        <taxon>Ecdysozoa</taxon>
        <taxon>Nematoda</taxon>
        <taxon>Chromadorea</taxon>
        <taxon>Rhabditida</taxon>
        <taxon>Rhabditina</taxon>
        <taxon>Diplogasteromorpha</taxon>
        <taxon>Diplogasteroidea</taxon>
        <taxon>Neodiplogasteridae</taxon>
        <taxon>Pristionchus</taxon>
    </lineage>
</organism>
<name>A0AAN5IF94_9BILA</name>
<evidence type="ECO:0000313" key="2">
    <source>
        <dbReference type="EMBL" id="GMR62579.1"/>
    </source>
</evidence>
<dbReference type="PANTHER" id="PTHR22941">
    <property type="entry name" value="SERPENTINE RECEPTOR"/>
    <property type="match status" value="1"/>
</dbReference>
<sequence>SINQLSICTFRFMANFSLSPIWHTFMSVYQHSIGIGTQAFSALAIYLMLTKTPKGGRAFVKYLILLQVCIMLVDLNFGILACMVALFPLPGGLCYGILCNVFP</sequence>
<feature type="non-terminal residue" evidence="2">
    <location>
        <position position="103"/>
    </location>
</feature>
<feature type="non-terminal residue" evidence="2">
    <location>
        <position position="1"/>
    </location>
</feature>
<comment type="caution">
    <text evidence="2">The sequence shown here is derived from an EMBL/GenBank/DDBJ whole genome shotgun (WGS) entry which is preliminary data.</text>
</comment>
<dbReference type="Pfam" id="PF10327">
    <property type="entry name" value="7TM_GPCR_Sri"/>
    <property type="match status" value="1"/>
</dbReference>
<feature type="transmembrane region" description="Helical" evidence="1">
    <location>
        <begin position="62"/>
        <end position="87"/>
    </location>
</feature>